<feature type="compositionally biased region" description="Basic and acidic residues" evidence="1">
    <location>
        <begin position="1"/>
        <end position="11"/>
    </location>
</feature>
<name>A0A226X5D6_CABSO</name>
<dbReference type="AlphaFoldDB" id="A0A226X5D6"/>
<protein>
    <submittedName>
        <fullName evidence="2">Uncharacterized protein</fullName>
    </submittedName>
</protein>
<accession>A0A226X5D6</accession>
<sequence length="59" mass="6495">MFEWDDKKENAPEFAQSELVEERSSARGQGRSKSADSIRAAAGPAAARRHIKLQPILSV</sequence>
<reference evidence="3" key="1">
    <citation type="submission" date="2017-01" db="EMBL/GenBank/DDBJ databases">
        <title>Genome Analysis of Deinococcus marmoris KOPRI26562.</title>
        <authorList>
            <person name="Kim J.H."/>
            <person name="Oh H.-M."/>
        </authorList>
    </citation>
    <scope>NUCLEOTIDE SEQUENCE [LARGE SCALE GENOMIC DNA]</scope>
    <source>
        <strain evidence="3">PAMC 26633</strain>
    </source>
</reference>
<comment type="caution">
    <text evidence="2">The sequence shown here is derived from an EMBL/GenBank/DDBJ whole genome shotgun (WGS) entry which is preliminary data.</text>
</comment>
<organism evidence="2 3">
    <name type="scientific">Caballeronia sordidicola</name>
    <name type="common">Burkholderia sordidicola</name>
    <dbReference type="NCBI Taxonomy" id="196367"/>
    <lineage>
        <taxon>Bacteria</taxon>
        <taxon>Pseudomonadati</taxon>
        <taxon>Pseudomonadota</taxon>
        <taxon>Betaproteobacteria</taxon>
        <taxon>Burkholderiales</taxon>
        <taxon>Burkholderiaceae</taxon>
        <taxon>Caballeronia</taxon>
    </lineage>
</organism>
<evidence type="ECO:0000256" key="1">
    <source>
        <dbReference type="SAM" id="MobiDB-lite"/>
    </source>
</evidence>
<proteinExistence type="predicted"/>
<gene>
    <name evidence="2" type="ORF">BSU04_13750</name>
</gene>
<feature type="region of interest" description="Disordered" evidence="1">
    <location>
        <begin position="1"/>
        <end position="47"/>
    </location>
</feature>
<dbReference type="Proteomes" id="UP000214720">
    <property type="component" value="Unassembled WGS sequence"/>
</dbReference>
<dbReference type="EMBL" id="MTHB01000078">
    <property type="protein sequence ID" value="OXC78038.1"/>
    <property type="molecule type" value="Genomic_DNA"/>
</dbReference>
<evidence type="ECO:0000313" key="3">
    <source>
        <dbReference type="Proteomes" id="UP000214720"/>
    </source>
</evidence>
<evidence type="ECO:0000313" key="2">
    <source>
        <dbReference type="EMBL" id="OXC78038.1"/>
    </source>
</evidence>